<dbReference type="OrthoDB" id="8171816at2759"/>
<keyword evidence="7" id="KW-1185">Reference proteome</keyword>
<dbReference type="Pfam" id="PF02854">
    <property type="entry name" value="MIF4G"/>
    <property type="match status" value="1"/>
</dbReference>
<comment type="subcellular location">
    <subcellularLocation>
        <location evidence="1">Cytoplasm</location>
    </subcellularLocation>
</comment>
<dbReference type="InterPro" id="IPR051367">
    <property type="entry name" value="mRNA_TranslReg/HistoneTransl"/>
</dbReference>
<dbReference type="STRING" id="105785.A0A2J7RLM5"/>
<evidence type="ECO:0000259" key="5">
    <source>
        <dbReference type="SMART" id="SM00543"/>
    </source>
</evidence>
<evidence type="ECO:0000313" key="6">
    <source>
        <dbReference type="EMBL" id="PNF41736.1"/>
    </source>
</evidence>
<accession>A0A2J7RLM5</accession>
<feature type="compositionally biased region" description="Basic and acidic residues" evidence="4">
    <location>
        <begin position="23"/>
        <end position="36"/>
    </location>
</feature>
<evidence type="ECO:0000256" key="2">
    <source>
        <dbReference type="ARBA" id="ARBA00022490"/>
    </source>
</evidence>
<dbReference type="GO" id="GO:0003723">
    <property type="term" value="F:RNA binding"/>
    <property type="evidence" value="ECO:0007669"/>
    <property type="project" value="InterPro"/>
</dbReference>
<sequence length="470" mass="53008">MNPVEESSVPKGRGRGIWQQGQNRKELRRPQTEKRIGIAVNSNNVQLDPDAEENISKTSKLSVNAEEFYPRNVISQQPEESYSSSLQCEEVPHQNMLPFQMTVIPNWSLGQGNLQSRLYSNWSSLASCSVIKAAPEGGNCSLYNSLNRTADTRQEQFPTDHLIGVMQHLTLNPGTFDDLITPLVDTFGLWLGNAETLSSVVNVIVEQSIMEPNFRYSGARLCNFLNNEFPPGERSTFRTFLLNRCQQEHAQISNYIYTDPGRLHGYVLFMAELFMQLECAKGYGQRIEILGKALLEALSLLLSNATSGNIKCICQVLKLAGQPLDAQDQTNMNQVMESLLHLLNSPVVESDVRRLVSSVVNLRHVGWVDTSNFMPHASTTQLYNPYLQNEPVFYGPDGQIITQEESQFLQESVCRIPDPEEYDDYGEEGDNVWEPDDEMDEEIQVAFEQFLQMGKNHSKDTHPTDSKCNG</sequence>
<dbReference type="SMART" id="SM00543">
    <property type="entry name" value="MIF4G"/>
    <property type="match status" value="1"/>
</dbReference>
<evidence type="ECO:0000313" key="7">
    <source>
        <dbReference type="Proteomes" id="UP000235965"/>
    </source>
</evidence>
<gene>
    <name evidence="6" type="ORF">B7P43_G03424</name>
</gene>
<dbReference type="GO" id="GO:0006446">
    <property type="term" value="P:regulation of translational initiation"/>
    <property type="evidence" value="ECO:0007669"/>
    <property type="project" value="TreeGrafter"/>
</dbReference>
<dbReference type="EMBL" id="NEVH01002684">
    <property type="protein sequence ID" value="PNF41736.1"/>
    <property type="molecule type" value="Genomic_DNA"/>
</dbReference>
<keyword evidence="3" id="KW-0810">Translation regulation</keyword>
<dbReference type="InParanoid" id="A0A2J7RLM5"/>
<dbReference type="PANTHER" id="PTHR23254:SF15">
    <property type="entry name" value="POLYADENYLATE-BINDING PROTEIN-INTERACTING PROTEIN 1"/>
    <property type="match status" value="1"/>
</dbReference>
<feature type="region of interest" description="Disordered" evidence="4">
    <location>
        <begin position="1"/>
        <end position="38"/>
    </location>
</feature>
<dbReference type="SUPFAM" id="SSF48371">
    <property type="entry name" value="ARM repeat"/>
    <property type="match status" value="1"/>
</dbReference>
<proteinExistence type="predicted"/>
<evidence type="ECO:0000256" key="3">
    <source>
        <dbReference type="ARBA" id="ARBA00022845"/>
    </source>
</evidence>
<organism evidence="6 7">
    <name type="scientific">Cryptotermes secundus</name>
    <dbReference type="NCBI Taxonomy" id="105785"/>
    <lineage>
        <taxon>Eukaryota</taxon>
        <taxon>Metazoa</taxon>
        <taxon>Ecdysozoa</taxon>
        <taxon>Arthropoda</taxon>
        <taxon>Hexapoda</taxon>
        <taxon>Insecta</taxon>
        <taxon>Pterygota</taxon>
        <taxon>Neoptera</taxon>
        <taxon>Polyneoptera</taxon>
        <taxon>Dictyoptera</taxon>
        <taxon>Blattodea</taxon>
        <taxon>Blattoidea</taxon>
        <taxon>Termitoidae</taxon>
        <taxon>Kalotermitidae</taxon>
        <taxon>Cryptotermitinae</taxon>
        <taxon>Cryptotermes</taxon>
    </lineage>
</organism>
<evidence type="ECO:0000256" key="1">
    <source>
        <dbReference type="ARBA" id="ARBA00004496"/>
    </source>
</evidence>
<dbReference type="FunCoup" id="A0A2J7RLM5">
    <property type="interactions" value="1319"/>
</dbReference>
<comment type="caution">
    <text evidence="6">The sequence shown here is derived from an EMBL/GenBank/DDBJ whole genome shotgun (WGS) entry which is preliminary data.</text>
</comment>
<protein>
    <recommendedName>
        <fullName evidence="5">MIF4G domain-containing protein</fullName>
    </recommendedName>
</protein>
<keyword evidence="2" id="KW-0963">Cytoplasm</keyword>
<dbReference type="AlphaFoldDB" id="A0A2J7RLM5"/>
<dbReference type="GO" id="GO:0005737">
    <property type="term" value="C:cytoplasm"/>
    <property type="evidence" value="ECO:0007669"/>
    <property type="project" value="UniProtKB-SubCell"/>
</dbReference>
<dbReference type="PANTHER" id="PTHR23254">
    <property type="entry name" value="EIF4G DOMAIN PROTEIN"/>
    <property type="match status" value="1"/>
</dbReference>
<feature type="domain" description="MIF4G" evidence="5">
    <location>
        <begin position="159"/>
        <end position="366"/>
    </location>
</feature>
<dbReference type="GO" id="GO:0008494">
    <property type="term" value="F:translation activator activity"/>
    <property type="evidence" value="ECO:0007669"/>
    <property type="project" value="TreeGrafter"/>
</dbReference>
<reference evidence="6 7" key="1">
    <citation type="submission" date="2017-12" db="EMBL/GenBank/DDBJ databases">
        <title>Hemimetabolous genomes reveal molecular basis of termite eusociality.</title>
        <authorList>
            <person name="Harrison M.C."/>
            <person name="Jongepier E."/>
            <person name="Robertson H.M."/>
            <person name="Arning N."/>
            <person name="Bitard-Feildel T."/>
            <person name="Chao H."/>
            <person name="Childers C.P."/>
            <person name="Dinh H."/>
            <person name="Doddapaneni H."/>
            <person name="Dugan S."/>
            <person name="Gowin J."/>
            <person name="Greiner C."/>
            <person name="Han Y."/>
            <person name="Hu H."/>
            <person name="Hughes D.S.T."/>
            <person name="Huylmans A.-K."/>
            <person name="Kemena C."/>
            <person name="Kremer L.P.M."/>
            <person name="Lee S.L."/>
            <person name="Lopez-Ezquerra A."/>
            <person name="Mallet L."/>
            <person name="Monroy-Kuhn J.M."/>
            <person name="Moser A."/>
            <person name="Murali S.C."/>
            <person name="Muzny D.M."/>
            <person name="Otani S."/>
            <person name="Piulachs M.-D."/>
            <person name="Poelchau M."/>
            <person name="Qu J."/>
            <person name="Schaub F."/>
            <person name="Wada-Katsumata A."/>
            <person name="Worley K.C."/>
            <person name="Xie Q."/>
            <person name="Ylla G."/>
            <person name="Poulsen M."/>
            <person name="Gibbs R.A."/>
            <person name="Schal C."/>
            <person name="Richards S."/>
            <person name="Belles X."/>
            <person name="Korb J."/>
            <person name="Bornberg-Bauer E."/>
        </authorList>
    </citation>
    <scope>NUCLEOTIDE SEQUENCE [LARGE SCALE GENOMIC DNA]</scope>
    <source>
        <tissue evidence="6">Whole body</tissue>
    </source>
</reference>
<evidence type="ECO:0000256" key="4">
    <source>
        <dbReference type="SAM" id="MobiDB-lite"/>
    </source>
</evidence>
<dbReference type="Gene3D" id="1.25.40.180">
    <property type="match status" value="1"/>
</dbReference>
<dbReference type="InterPro" id="IPR016024">
    <property type="entry name" value="ARM-type_fold"/>
</dbReference>
<name>A0A2J7RLM5_9NEOP</name>
<dbReference type="Proteomes" id="UP000235965">
    <property type="component" value="Unassembled WGS sequence"/>
</dbReference>
<dbReference type="InterPro" id="IPR003890">
    <property type="entry name" value="MIF4G-like_typ-3"/>
</dbReference>